<evidence type="ECO:0000256" key="1">
    <source>
        <dbReference type="ARBA" id="ARBA00007447"/>
    </source>
</evidence>
<organism evidence="6 7">
    <name type="scientific">Striga asiatica</name>
    <name type="common">Asiatic witchweed</name>
    <name type="synonym">Buchnera asiatica</name>
    <dbReference type="NCBI Taxonomy" id="4170"/>
    <lineage>
        <taxon>Eukaryota</taxon>
        <taxon>Viridiplantae</taxon>
        <taxon>Streptophyta</taxon>
        <taxon>Embryophyta</taxon>
        <taxon>Tracheophyta</taxon>
        <taxon>Spermatophyta</taxon>
        <taxon>Magnoliopsida</taxon>
        <taxon>eudicotyledons</taxon>
        <taxon>Gunneridae</taxon>
        <taxon>Pentapetalae</taxon>
        <taxon>asterids</taxon>
        <taxon>lamiids</taxon>
        <taxon>Lamiales</taxon>
        <taxon>Orobanchaceae</taxon>
        <taxon>Buchnereae</taxon>
        <taxon>Striga</taxon>
    </lineage>
</organism>
<dbReference type="GO" id="GO:0008233">
    <property type="term" value="F:peptidase activity"/>
    <property type="evidence" value="ECO:0007669"/>
    <property type="project" value="UniProtKB-KW"/>
</dbReference>
<name>A0A5A7PN97_STRAF</name>
<dbReference type="PANTHER" id="PTHR47967">
    <property type="entry name" value="OS07G0603500 PROTEIN-RELATED"/>
    <property type="match status" value="1"/>
</dbReference>
<keyword evidence="7" id="KW-1185">Reference proteome</keyword>
<dbReference type="PANTHER" id="PTHR47967:SF128">
    <property type="entry name" value="ASPARTIC PROTEINASE CDR1-LIKE"/>
    <property type="match status" value="1"/>
</dbReference>
<evidence type="ECO:0000259" key="4">
    <source>
        <dbReference type="Pfam" id="PF14541"/>
    </source>
</evidence>
<dbReference type="Gene3D" id="2.40.70.10">
    <property type="entry name" value="Acid Proteases"/>
    <property type="match status" value="2"/>
</dbReference>
<evidence type="ECO:0000313" key="7">
    <source>
        <dbReference type="Proteomes" id="UP000325081"/>
    </source>
</evidence>
<comment type="caution">
    <text evidence="6">The sequence shown here is derived from an EMBL/GenBank/DDBJ whole genome shotgun (WGS) entry which is preliminary data.</text>
</comment>
<dbReference type="Pfam" id="PF14543">
    <property type="entry name" value="TAXi_N"/>
    <property type="match status" value="1"/>
</dbReference>
<dbReference type="Pfam" id="PF14541">
    <property type="entry name" value="TAXi_C"/>
    <property type="match status" value="1"/>
</dbReference>
<comment type="similarity">
    <text evidence="1">Belongs to the peptidase A1 family.</text>
</comment>
<feature type="domain" description="Xylanase inhibitor N-terminal" evidence="5">
    <location>
        <begin position="54"/>
        <end position="194"/>
    </location>
</feature>
<sequence length="338" mass="35944">MKNLMLTTLSECNSNSNTCPTVTVTIIHRDYSNSLSSAQTPPPSPTISNTNGTYLIKYSIGSLSTSGNPDTASDLIWAPCSSRDSFSMLVPCTDTICDDLTNCKTVRNKCQFRMQYGSSSVAGDLFADTIKFDDGTSASNIKFGCDYSGYKFGNVGLGRGELSLVNQLGPGSFSYCLVLVTNTKTKSSKMSFGSHVTGDGVVSDMLVDTGKTLTVLPPYLYDKLNTSVTKWATQEAKLTPVPPPPNSNLDSCFSPPNKDLSAIFPGVAFYMGGGKAVTLGYNNVLLKTGPTPADLSLCLMVKPSTDGRIVYGNLAQADFLVGIDLVQNAVSFKKTTCG</sequence>
<feature type="domain" description="Xylanase inhibitor C-terminal" evidence="4">
    <location>
        <begin position="204"/>
        <end position="333"/>
    </location>
</feature>
<evidence type="ECO:0000313" key="6">
    <source>
        <dbReference type="EMBL" id="GER34219.1"/>
    </source>
</evidence>
<dbReference type="GO" id="GO:0005576">
    <property type="term" value="C:extracellular region"/>
    <property type="evidence" value="ECO:0007669"/>
    <property type="project" value="TreeGrafter"/>
</dbReference>
<dbReference type="SUPFAM" id="SSF50630">
    <property type="entry name" value="Acid proteases"/>
    <property type="match status" value="1"/>
</dbReference>
<accession>A0A5A7PN97</accession>
<dbReference type="InterPro" id="IPR032799">
    <property type="entry name" value="TAXi_C"/>
</dbReference>
<dbReference type="Proteomes" id="UP000325081">
    <property type="component" value="Unassembled WGS sequence"/>
</dbReference>
<keyword evidence="2 6" id="KW-0645">Protease</keyword>
<evidence type="ECO:0000256" key="2">
    <source>
        <dbReference type="ARBA" id="ARBA00022670"/>
    </source>
</evidence>
<gene>
    <name evidence="6" type="ORF">STAS_10419</name>
</gene>
<protein>
    <submittedName>
        <fullName evidence="6">Eukaryotic aspartyl protease family protein</fullName>
    </submittedName>
</protein>
<dbReference type="InterPro" id="IPR021109">
    <property type="entry name" value="Peptidase_aspartic_dom_sf"/>
</dbReference>
<dbReference type="AlphaFoldDB" id="A0A5A7PN97"/>
<dbReference type="GO" id="GO:0006508">
    <property type="term" value="P:proteolysis"/>
    <property type="evidence" value="ECO:0007669"/>
    <property type="project" value="UniProtKB-KW"/>
</dbReference>
<reference evidence="7" key="1">
    <citation type="journal article" date="2019" name="Curr. Biol.">
        <title>Genome Sequence of Striga asiatica Provides Insight into the Evolution of Plant Parasitism.</title>
        <authorList>
            <person name="Yoshida S."/>
            <person name="Kim S."/>
            <person name="Wafula E.K."/>
            <person name="Tanskanen J."/>
            <person name="Kim Y.M."/>
            <person name="Honaas L."/>
            <person name="Yang Z."/>
            <person name="Spallek T."/>
            <person name="Conn C.E."/>
            <person name="Ichihashi Y."/>
            <person name="Cheong K."/>
            <person name="Cui S."/>
            <person name="Der J.P."/>
            <person name="Gundlach H."/>
            <person name="Jiao Y."/>
            <person name="Hori C."/>
            <person name="Ishida J.K."/>
            <person name="Kasahara H."/>
            <person name="Kiba T."/>
            <person name="Kim M.S."/>
            <person name="Koo N."/>
            <person name="Laohavisit A."/>
            <person name="Lee Y.H."/>
            <person name="Lumba S."/>
            <person name="McCourt P."/>
            <person name="Mortimer J.C."/>
            <person name="Mutuku J.M."/>
            <person name="Nomura T."/>
            <person name="Sasaki-Sekimoto Y."/>
            <person name="Seto Y."/>
            <person name="Wang Y."/>
            <person name="Wakatake T."/>
            <person name="Sakakibara H."/>
            <person name="Demura T."/>
            <person name="Yamaguchi S."/>
            <person name="Yoneyama K."/>
            <person name="Manabe R.I."/>
            <person name="Nelson D.C."/>
            <person name="Schulman A.H."/>
            <person name="Timko M.P."/>
            <person name="dePamphilis C.W."/>
            <person name="Choi D."/>
            <person name="Shirasu K."/>
        </authorList>
    </citation>
    <scope>NUCLEOTIDE SEQUENCE [LARGE SCALE GENOMIC DNA]</scope>
    <source>
        <strain evidence="7">cv. UVA1</strain>
    </source>
</reference>
<keyword evidence="3" id="KW-0378">Hydrolase</keyword>
<dbReference type="InterPro" id="IPR032861">
    <property type="entry name" value="TAXi_N"/>
</dbReference>
<dbReference type="InterPro" id="IPR051708">
    <property type="entry name" value="Plant_Aspart_Prot_A1"/>
</dbReference>
<evidence type="ECO:0000259" key="5">
    <source>
        <dbReference type="Pfam" id="PF14543"/>
    </source>
</evidence>
<dbReference type="OrthoDB" id="1973882at2759"/>
<proteinExistence type="inferred from homology"/>
<evidence type="ECO:0000256" key="3">
    <source>
        <dbReference type="ARBA" id="ARBA00022801"/>
    </source>
</evidence>
<dbReference type="EMBL" id="BKCP01004849">
    <property type="protein sequence ID" value="GER34219.1"/>
    <property type="molecule type" value="Genomic_DNA"/>
</dbReference>